<feature type="domain" description="Sulfotransferase" evidence="3">
    <location>
        <begin position="63"/>
        <end position="352"/>
    </location>
</feature>
<evidence type="ECO:0000259" key="3">
    <source>
        <dbReference type="Pfam" id="PF00685"/>
    </source>
</evidence>
<comment type="similarity">
    <text evidence="1">Belongs to the sulfotransferase 1 family.</text>
</comment>
<proteinExistence type="inferred from homology"/>
<gene>
    <name evidence="4" type="ORF">LSH36_50g07041</name>
</gene>
<reference evidence="4" key="1">
    <citation type="journal article" date="2023" name="Mol. Biol. Evol.">
        <title>Third-Generation Sequencing Reveals the Adaptive Role of the Epigenome in Three Deep-Sea Polychaetes.</title>
        <authorList>
            <person name="Perez M."/>
            <person name="Aroh O."/>
            <person name="Sun Y."/>
            <person name="Lan Y."/>
            <person name="Juniper S.K."/>
            <person name="Young C.R."/>
            <person name="Angers B."/>
            <person name="Qian P.Y."/>
        </authorList>
    </citation>
    <scope>NUCLEOTIDE SEQUENCE</scope>
    <source>
        <strain evidence="4">P08H-3</strain>
    </source>
</reference>
<dbReference type="Gene3D" id="3.40.50.300">
    <property type="entry name" value="P-loop containing nucleotide triphosphate hydrolases"/>
    <property type="match status" value="1"/>
</dbReference>
<evidence type="ECO:0000313" key="5">
    <source>
        <dbReference type="Proteomes" id="UP001208570"/>
    </source>
</evidence>
<organism evidence="4 5">
    <name type="scientific">Paralvinella palmiformis</name>
    <dbReference type="NCBI Taxonomy" id="53620"/>
    <lineage>
        <taxon>Eukaryota</taxon>
        <taxon>Metazoa</taxon>
        <taxon>Spiralia</taxon>
        <taxon>Lophotrochozoa</taxon>
        <taxon>Annelida</taxon>
        <taxon>Polychaeta</taxon>
        <taxon>Sedentaria</taxon>
        <taxon>Canalipalpata</taxon>
        <taxon>Terebellida</taxon>
        <taxon>Terebelliformia</taxon>
        <taxon>Alvinellidae</taxon>
        <taxon>Paralvinella</taxon>
    </lineage>
</organism>
<accession>A0AAD9K6S9</accession>
<sequence length="399" mass="47017">MTTEREVRPRKCKKRAEDQYVEEMIRSYQASIPSYVIYDGIPFPGSLLTKRIADIKNFRIRSDDVIICGYPRSGNHWMKEIVTLLYADDVITMKETQHISERIPLLELSVDMNQCIQTYMDNYFRSCGPFRPLLSKMATKFGIISHVKASSDTLVDPLAELEHRSSPRLMHTHLTHRMLPEGAKQGRCKIIYLIRNGKDVAVSFYEMHKMYPPFGYYSGEWKQFFHTYLSGKVCYGSWFNHVKDWYSHRETTNVLFVKYEDMIEDLYREVMRVAQFLSKDVTADNIRDVADKCTFKRMQENPMATYDGLHESIDTKKTSFLRRGKVGDWKSRLTVEQNEMFDDLFTKVFRDTDPQIRFQLNVTGQGSIYRYVFLRQDKDRLPDVYSDRFYPLYEGASVV</sequence>
<dbReference type="AlphaFoldDB" id="A0AAD9K6S9"/>
<dbReference type="EMBL" id="JAODUP010000050">
    <property type="protein sequence ID" value="KAK2165455.1"/>
    <property type="molecule type" value="Genomic_DNA"/>
</dbReference>
<keyword evidence="5" id="KW-1185">Reference proteome</keyword>
<evidence type="ECO:0000256" key="1">
    <source>
        <dbReference type="ARBA" id="ARBA00005771"/>
    </source>
</evidence>
<name>A0AAD9K6S9_9ANNE</name>
<evidence type="ECO:0000256" key="2">
    <source>
        <dbReference type="ARBA" id="ARBA00022679"/>
    </source>
</evidence>
<protein>
    <recommendedName>
        <fullName evidence="3">Sulfotransferase domain-containing protein</fullName>
    </recommendedName>
</protein>
<dbReference type="Proteomes" id="UP001208570">
    <property type="component" value="Unassembled WGS sequence"/>
</dbReference>
<dbReference type="PANTHER" id="PTHR11783">
    <property type="entry name" value="SULFOTRANSFERASE SULT"/>
    <property type="match status" value="1"/>
</dbReference>
<evidence type="ECO:0000313" key="4">
    <source>
        <dbReference type="EMBL" id="KAK2165455.1"/>
    </source>
</evidence>
<dbReference type="SUPFAM" id="SSF52540">
    <property type="entry name" value="P-loop containing nucleoside triphosphate hydrolases"/>
    <property type="match status" value="1"/>
</dbReference>
<dbReference type="GO" id="GO:0008146">
    <property type="term" value="F:sulfotransferase activity"/>
    <property type="evidence" value="ECO:0007669"/>
    <property type="project" value="InterPro"/>
</dbReference>
<dbReference type="InterPro" id="IPR000863">
    <property type="entry name" value="Sulfotransferase_dom"/>
</dbReference>
<dbReference type="InterPro" id="IPR027417">
    <property type="entry name" value="P-loop_NTPase"/>
</dbReference>
<comment type="caution">
    <text evidence="4">The sequence shown here is derived from an EMBL/GenBank/DDBJ whole genome shotgun (WGS) entry which is preliminary data.</text>
</comment>
<keyword evidence="2" id="KW-0808">Transferase</keyword>
<dbReference type="Pfam" id="PF00685">
    <property type="entry name" value="Sulfotransfer_1"/>
    <property type="match status" value="1"/>
</dbReference>